<dbReference type="Gene3D" id="3.40.640.10">
    <property type="entry name" value="Type I PLP-dependent aspartate aminotransferase-like (Major domain)"/>
    <property type="match status" value="1"/>
</dbReference>
<dbReference type="FunCoup" id="E2B321">
    <property type="interactions" value="50"/>
</dbReference>
<dbReference type="OMA" id="FNTSQYT"/>
<evidence type="ECO:0000313" key="9">
    <source>
        <dbReference type="Proteomes" id="UP000008237"/>
    </source>
</evidence>
<dbReference type="InterPro" id="IPR002129">
    <property type="entry name" value="PyrdxlP-dep_de-COase"/>
</dbReference>
<dbReference type="GO" id="GO:0019752">
    <property type="term" value="P:carboxylic acid metabolic process"/>
    <property type="evidence" value="ECO:0007669"/>
    <property type="project" value="InterPro"/>
</dbReference>
<dbReference type="OrthoDB" id="392571at2759"/>
<dbReference type="GO" id="GO:0016831">
    <property type="term" value="F:carboxy-lyase activity"/>
    <property type="evidence" value="ECO:0007669"/>
    <property type="project" value="UniProtKB-KW"/>
</dbReference>
<reference evidence="8 9" key="1">
    <citation type="journal article" date="2010" name="Science">
        <title>Genomic comparison of the ants Camponotus floridanus and Harpegnathos saltator.</title>
        <authorList>
            <person name="Bonasio R."/>
            <person name="Zhang G."/>
            <person name="Ye C."/>
            <person name="Mutti N.S."/>
            <person name="Fang X."/>
            <person name="Qin N."/>
            <person name="Donahue G."/>
            <person name="Yang P."/>
            <person name="Li Q."/>
            <person name="Li C."/>
            <person name="Zhang P."/>
            <person name="Huang Z."/>
            <person name="Berger S.L."/>
            <person name="Reinberg D."/>
            <person name="Wang J."/>
            <person name="Liebig J."/>
        </authorList>
    </citation>
    <scope>NUCLEOTIDE SEQUENCE [LARGE SCALE GENOMIC DNA]</scope>
    <source>
        <strain evidence="8 9">R22 G/1</strain>
    </source>
</reference>
<proteinExistence type="inferred from homology"/>
<dbReference type="Pfam" id="PF00282">
    <property type="entry name" value="Pyridoxal_deC"/>
    <property type="match status" value="1"/>
</dbReference>
<dbReference type="InterPro" id="IPR021115">
    <property type="entry name" value="Pyridoxal-P_BS"/>
</dbReference>
<dbReference type="GO" id="GO:0030170">
    <property type="term" value="F:pyridoxal phosphate binding"/>
    <property type="evidence" value="ECO:0007669"/>
    <property type="project" value="InterPro"/>
</dbReference>
<dbReference type="CDD" id="cd06450">
    <property type="entry name" value="DOPA_deC_like"/>
    <property type="match status" value="1"/>
</dbReference>
<keyword evidence="5 7" id="KW-0456">Lyase</keyword>
<dbReference type="PANTHER" id="PTHR45677:SF8">
    <property type="entry name" value="CYSTEINE SULFINIC ACID DECARBOXYLASE"/>
    <property type="match status" value="1"/>
</dbReference>
<dbReference type="AlphaFoldDB" id="E2B321"/>
<dbReference type="STRING" id="610380.E2B321"/>
<accession>E2B321</accession>
<evidence type="ECO:0000256" key="6">
    <source>
        <dbReference type="PIRSR" id="PIRSR602129-50"/>
    </source>
</evidence>
<dbReference type="KEGG" id="hst:105192633"/>
<dbReference type="GO" id="GO:0005737">
    <property type="term" value="C:cytoplasm"/>
    <property type="evidence" value="ECO:0007669"/>
    <property type="project" value="TreeGrafter"/>
</dbReference>
<organism evidence="9">
    <name type="scientific">Harpegnathos saltator</name>
    <name type="common">Jerdon's jumping ant</name>
    <dbReference type="NCBI Taxonomy" id="610380"/>
    <lineage>
        <taxon>Eukaryota</taxon>
        <taxon>Metazoa</taxon>
        <taxon>Ecdysozoa</taxon>
        <taxon>Arthropoda</taxon>
        <taxon>Hexapoda</taxon>
        <taxon>Insecta</taxon>
        <taxon>Pterygota</taxon>
        <taxon>Neoptera</taxon>
        <taxon>Endopterygota</taxon>
        <taxon>Hymenoptera</taxon>
        <taxon>Apocrita</taxon>
        <taxon>Aculeata</taxon>
        <taxon>Formicoidea</taxon>
        <taxon>Formicidae</taxon>
        <taxon>Ponerinae</taxon>
        <taxon>Ponerini</taxon>
        <taxon>Harpegnathos</taxon>
    </lineage>
</organism>
<dbReference type="PANTHER" id="PTHR45677">
    <property type="entry name" value="GLUTAMATE DECARBOXYLASE-RELATED"/>
    <property type="match status" value="1"/>
</dbReference>
<evidence type="ECO:0000256" key="2">
    <source>
        <dbReference type="ARBA" id="ARBA00009533"/>
    </source>
</evidence>
<feature type="modified residue" description="N6-(pyridoxal phosphate)lysine" evidence="6">
    <location>
        <position position="299"/>
    </location>
</feature>
<comment type="similarity">
    <text evidence="2 7">Belongs to the group II decarboxylase family.</text>
</comment>
<comment type="cofactor">
    <cofactor evidence="1 6 7">
        <name>pyridoxal 5'-phosphate</name>
        <dbReference type="ChEBI" id="CHEBI:597326"/>
    </cofactor>
</comment>
<dbReference type="PhylomeDB" id="E2B321"/>
<name>E2B321_HARSA</name>
<sequence length="495" mass="56062">MAASSVEGISQLLSKILKILEEEHVFDRSGEQPVVRFVHPEDLRKTMPLSLNEEPACDEEIETAIRQIVRYSVKTSSPHFHNQLYAGVDEYGLAGSWLTDALNTSQYTYEVAPVFTLIERELIEKTLALVGYPRIPQADGVMSPGGSISNMYGMVLARYKLLPEVKRKGLSGYPPLACFTSESSHYSIMKGAHWLGIGTDYVHKIKTDAFGRMEPSDLKRAIAEAKGQGRVPFYVNATCGTTVLGAFDPLLDIAAICQDEGLWLHVDACYGGTLLLSDKYRHQLRGIELSNSVSWNPHKMLGVPLQCSFFLVKGENALHKANYAGAQYLFQQDKFYNVTWDTGDKSVQCGRKVDAMKFWLMWKARGTTALARSVDQAMFCKDYFLKRITNRAGFRLVLSDYECTSICFWYIPPGMREQRETQEWWNKLYKITSKIKERMILEGTLMIGYTPLQAKNIGNFFRMVINCQPPPTESSMDYVISQIEKFALNLRMSNL</sequence>
<protein>
    <submittedName>
        <fullName evidence="8">Cysteine sulfinic acid decarboxylase</fullName>
    </submittedName>
</protein>
<dbReference type="Proteomes" id="UP000008237">
    <property type="component" value="Unassembled WGS sequence"/>
</dbReference>
<evidence type="ECO:0000256" key="5">
    <source>
        <dbReference type="ARBA" id="ARBA00023239"/>
    </source>
</evidence>
<keyword evidence="3" id="KW-0210">Decarboxylase</keyword>
<dbReference type="InterPro" id="IPR015424">
    <property type="entry name" value="PyrdxlP-dep_Trfase"/>
</dbReference>
<dbReference type="InterPro" id="IPR015421">
    <property type="entry name" value="PyrdxlP-dep_Trfase_major"/>
</dbReference>
<dbReference type="EMBL" id="GL445255">
    <property type="protein sequence ID" value="EFN89907.1"/>
    <property type="molecule type" value="Genomic_DNA"/>
</dbReference>
<evidence type="ECO:0000256" key="7">
    <source>
        <dbReference type="RuleBase" id="RU000382"/>
    </source>
</evidence>
<keyword evidence="4 6" id="KW-0663">Pyridoxal phosphate</keyword>
<dbReference type="PROSITE" id="PS00392">
    <property type="entry name" value="DDC_GAD_HDC_YDC"/>
    <property type="match status" value="1"/>
</dbReference>
<evidence type="ECO:0000313" key="8">
    <source>
        <dbReference type="EMBL" id="EFN89907.1"/>
    </source>
</evidence>
<evidence type="ECO:0000256" key="1">
    <source>
        <dbReference type="ARBA" id="ARBA00001933"/>
    </source>
</evidence>
<dbReference type="InParanoid" id="E2B321"/>
<gene>
    <name evidence="8" type="ORF">EAI_00960</name>
</gene>
<dbReference type="SUPFAM" id="SSF53383">
    <property type="entry name" value="PLP-dependent transferases"/>
    <property type="match status" value="1"/>
</dbReference>
<keyword evidence="9" id="KW-1185">Reference proteome</keyword>
<evidence type="ECO:0000256" key="3">
    <source>
        <dbReference type="ARBA" id="ARBA00022793"/>
    </source>
</evidence>
<dbReference type="Gene3D" id="3.90.1150.170">
    <property type="match status" value="1"/>
</dbReference>
<evidence type="ECO:0000256" key="4">
    <source>
        <dbReference type="ARBA" id="ARBA00022898"/>
    </source>
</evidence>